<evidence type="ECO:0000313" key="4">
    <source>
        <dbReference type="Proteomes" id="UP000015104"/>
    </source>
</evidence>
<dbReference type="EMBL" id="CAEY01000792">
    <property type="status" value="NOT_ANNOTATED_CDS"/>
    <property type="molecule type" value="Genomic_DNA"/>
</dbReference>
<evidence type="ECO:0000259" key="2">
    <source>
        <dbReference type="Pfam" id="PF00168"/>
    </source>
</evidence>
<dbReference type="HOGENOM" id="CLU_1087131_0_0_1"/>
<dbReference type="InterPro" id="IPR000008">
    <property type="entry name" value="C2_dom"/>
</dbReference>
<feature type="domain" description="C2" evidence="2">
    <location>
        <begin position="140"/>
        <end position="226"/>
    </location>
</feature>
<organism evidence="3 4">
    <name type="scientific">Tetranychus urticae</name>
    <name type="common">Two-spotted spider mite</name>
    <dbReference type="NCBI Taxonomy" id="32264"/>
    <lineage>
        <taxon>Eukaryota</taxon>
        <taxon>Metazoa</taxon>
        <taxon>Ecdysozoa</taxon>
        <taxon>Arthropoda</taxon>
        <taxon>Chelicerata</taxon>
        <taxon>Arachnida</taxon>
        <taxon>Acari</taxon>
        <taxon>Acariformes</taxon>
        <taxon>Trombidiformes</taxon>
        <taxon>Prostigmata</taxon>
        <taxon>Eleutherengona</taxon>
        <taxon>Raphignathae</taxon>
        <taxon>Tetranychoidea</taxon>
        <taxon>Tetranychidae</taxon>
        <taxon>Tetranychus</taxon>
    </lineage>
</organism>
<dbReference type="SUPFAM" id="SSF49562">
    <property type="entry name" value="C2 domain (Calcium/lipid-binding domain, CaLB)"/>
    <property type="match status" value="1"/>
</dbReference>
<dbReference type="EnsemblMetazoa" id="tetur02g03470.1">
    <property type="protein sequence ID" value="tetur02g03470.1"/>
    <property type="gene ID" value="tetur02g03470"/>
</dbReference>
<evidence type="ECO:0000256" key="1">
    <source>
        <dbReference type="SAM" id="SignalP"/>
    </source>
</evidence>
<proteinExistence type="predicted"/>
<reference evidence="4" key="1">
    <citation type="submission" date="2011-08" db="EMBL/GenBank/DDBJ databases">
        <authorList>
            <person name="Rombauts S."/>
        </authorList>
    </citation>
    <scope>NUCLEOTIDE SEQUENCE</scope>
    <source>
        <strain evidence="4">London</strain>
    </source>
</reference>
<protein>
    <recommendedName>
        <fullName evidence="2">C2 domain-containing protein</fullName>
    </recommendedName>
</protein>
<dbReference type="Pfam" id="PF00168">
    <property type="entry name" value="C2"/>
    <property type="match status" value="1"/>
</dbReference>
<feature type="chain" id="PRO_5004590838" description="C2 domain-containing protein" evidence="1">
    <location>
        <begin position="23"/>
        <end position="256"/>
    </location>
</feature>
<keyword evidence="1" id="KW-0732">Signal</keyword>
<dbReference type="Proteomes" id="UP000015104">
    <property type="component" value="Unassembled WGS sequence"/>
</dbReference>
<dbReference type="Gene3D" id="2.60.40.150">
    <property type="entry name" value="C2 domain"/>
    <property type="match status" value="1"/>
</dbReference>
<feature type="signal peptide" evidence="1">
    <location>
        <begin position="1"/>
        <end position="22"/>
    </location>
</feature>
<dbReference type="AlphaFoldDB" id="T1JV63"/>
<dbReference type="InterPro" id="IPR035892">
    <property type="entry name" value="C2_domain_sf"/>
</dbReference>
<sequence length="256" mass="29239">MCFKSNYLYLFLSTFLVLETNGYKIPRQLWKRYLSPPASQNSSNPISNQQVDTNTLCTTNYPDRFFLSSSLNSDGCQVMCSFFGSSSAKYRDFTDSPEIIIHYSNDHVPCGNNSFCLKGKCVDPFKLPGRAELTIISGYFPDQDLFSETDAYIKIDAYTTYKTRGFKNLGSTKVVEDRNYAIFDAIFTSPLSYKDGYFVLNVYDRDSSPDDFIKGITINFSDCPESKNCTTPGSKDYINYSLKWYPESYPEILEKL</sequence>
<keyword evidence="4" id="KW-1185">Reference proteome</keyword>
<accession>T1JV63</accession>
<dbReference type="STRING" id="32264.T1JV63"/>
<reference evidence="3" key="2">
    <citation type="submission" date="2015-06" db="UniProtKB">
        <authorList>
            <consortium name="EnsemblMetazoa"/>
        </authorList>
    </citation>
    <scope>IDENTIFICATION</scope>
</reference>
<evidence type="ECO:0000313" key="3">
    <source>
        <dbReference type="EnsemblMetazoa" id="tetur02g03470.1"/>
    </source>
</evidence>
<name>T1JV63_TETUR</name>